<gene>
    <name evidence="22" type="ORF">BD289DRAFT_372938</name>
</gene>
<evidence type="ECO:0000259" key="21">
    <source>
        <dbReference type="Pfam" id="PF16278"/>
    </source>
</evidence>
<comment type="subcellular location">
    <subcellularLocation>
        <location evidence="2">Cytoplasm</location>
    </subcellularLocation>
    <subcellularLocation>
        <location evidence="1">Nucleus</location>
    </subcellularLocation>
</comment>
<dbReference type="STRING" id="2025994.A0A2T3A1K7"/>
<evidence type="ECO:0000256" key="7">
    <source>
        <dbReference type="ARBA" id="ARBA00022763"/>
    </source>
</evidence>
<evidence type="ECO:0000256" key="19">
    <source>
        <dbReference type="SAM" id="MobiDB-lite"/>
    </source>
</evidence>
<dbReference type="GO" id="GO:0003725">
    <property type="term" value="F:double-stranded RNA binding"/>
    <property type="evidence" value="ECO:0007669"/>
    <property type="project" value="TreeGrafter"/>
</dbReference>
<dbReference type="GO" id="GO:0005634">
    <property type="term" value="C:nucleus"/>
    <property type="evidence" value="ECO:0007669"/>
    <property type="project" value="UniProtKB-SubCell"/>
</dbReference>
<keyword evidence="8" id="KW-0378">Hydrolase</keyword>
<feature type="region of interest" description="Disordered" evidence="19">
    <location>
        <begin position="1"/>
        <end position="91"/>
    </location>
</feature>
<dbReference type="FunFam" id="3.30.428.10:FF:000017">
    <property type="entry name" value="Aprataxin-like protein"/>
    <property type="match status" value="1"/>
</dbReference>
<evidence type="ECO:0000313" key="23">
    <source>
        <dbReference type="Proteomes" id="UP000241462"/>
    </source>
</evidence>
<dbReference type="FunCoup" id="A0A2T3A1K7">
    <property type="interactions" value="53"/>
</dbReference>
<evidence type="ECO:0000256" key="14">
    <source>
        <dbReference type="ARBA" id="ARBA00044639"/>
    </source>
</evidence>
<evidence type="ECO:0000256" key="4">
    <source>
        <dbReference type="ARBA" id="ARBA00012496"/>
    </source>
</evidence>
<dbReference type="InterPro" id="IPR032566">
    <property type="entry name" value="Znf-C2HE"/>
</dbReference>
<evidence type="ECO:0000256" key="3">
    <source>
        <dbReference type="ARBA" id="ARBA00012495"/>
    </source>
</evidence>
<evidence type="ECO:0000256" key="11">
    <source>
        <dbReference type="ARBA" id="ARBA00023204"/>
    </source>
</evidence>
<comment type="catalytic activity">
    <reaction evidence="13">
        <text>a 3'-end 2'-deoxyribonucleotide-3'-diphospho-5'-guanosine-DNA + H2O = a 3'-end 2'-deoxyribonucleotide 3'-phosphate-DNA + GMP + 2 H(+)</text>
        <dbReference type="Rhea" id="RHEA:52140"/>
        <dbReference type="Rhea" id="RHEA-COMP:13186"/>
        <dbReference type="Rhea" id="RHEA-COMP:13187"/>
        <dbReference type="ChEBI" id="CHEBI:15377"/>
        <dbReference type="ChEBI" id="CHEBI:15378"/>
        <dbReference type="ChEBI" id="CHEBI:58115"/>
        <dbReference type="ChEBI" id="CHEBI:136419"/>
        <dbReference type="ChEBI" id="CHEBI:136420"/>
        <dbReference type="EC" id="3.6.1.72"/>
    </reaction>
</comment>
<feature type="domain" description="Aprataxin C2HE/C2H2/C2HC zinc finger" evidence="21">
    <location>
        <begin position="258"/>
        <end position="312"/>
    </location>
</feature>
<dbReference type="Gene3D" id="3.30.428.10">
    <property type="entry name" value="HIT-like"/>
    <property type="match status" value="1"/>
</dbReference>
<evidence type="ECO:0000256" key="17">
    <source>
        <dbReference type="ARBA" id="ARBA00068941"/>
    </source>
</evidence>
<dbReference type="SUPFAM" id="SSF54197">
    <property type="entry name" value="HIT-like"/>
    <property type="match status" value="1"/>
</dbReference>
<evidence type="ECO:0000256" key="9">
    <source>
        <dbReference type="ARBA" id="ARBA00022833"/>
    </source>
</evidence>
<keyword evidence="9" id="KW-0862">Zinc</keyword>
<dbReference type="Pfam" id="PF16278">
    <property type="entry name" value="zf-C2HE"/>
    <property type="match status" value="1"/>
</dbReference>
<keyword evidence="7" id="KW-0227">DNA damage</keyword>
<dbReference type="GO" id="GO:0005737">
    <property type="term" value="C:cytoplasm"/>
    <property type="evidence" value="ECO:0007669"/>
    <property type="project" value="UniProtKB-SubCell"/>
</dbReference>
<keyword evidence="11" id="KW-0234">DNA repair</keyword>
<evidence type="ECO:0000256" key="13">
    <source>
        <dbReference type="ARBA" id="ARBA00024601"/>
    </source>
</evidence>
<evidence type="ECO:0000259" key="20">
    <source>
        <dbReference type="Pfam" id="PF01230"/>
    </source>
</evidence>
<dbReference type="GO" id="GO:0030983">
    <property type="term" value="F:mismatched DNA binding"/>
    <property type="evidence" value="ECO:0007669"/>
    <property type="project" value="TreeGrafter"/>
</dbReference>
<evidence type="ECO:0000256" key="2">
    <source>
        <dbReference type="ARBA" id="ARBA00004496"/>
    </source>
</evidence>
<dbReference type="GO" id="GO:0003697">
    <property type="term" value="F:single-stranded DNA binding"/>
    <property type="evidence" value="ECO:0007669"/>
    <property type="project" value="TreeGrafter"/>
</dbReference>
<dbReference type="PANTHER" id="PTHR12486:SF4">
    <property type="entry name" value="APRATAXIN"/>
    <property type="match status" value="1"/>
</dbReference>
<evidence type="ECO:0000256" key="6">
    <source>
        <dbReference type="ARBA" id="ARBA00022723"/>
    </source>
</evidence>
<name>A0A2T3A1K7_9PEZI</name>
<feature type="domain" description="HIT" evidence="20">
    <location>
        <begin position="112"/>
        <end position="243"/>
    </location>
</feature>
<organism evidence="22 23">
    <name type="scientific">Coniella lustricola</name>
    <dbReference type="NCBI Taxonomy" id="2025994"/>
    <lineage>
        <taxon>Eukaryota</taxon>
        <taxon>Fungi</taxon>
        <taxon>Dikarya</taxon>
        <taxon>Ascomycota</taxon>
        <taxon>Pezizomycotina</taxon>
        <taxon>Sordariomycetes</taxon>
        <taxon>Sordariomycetidae</taxon>
        <taxon>Diaporthales</taxon>
        <taxon>Schizoparmaceae</taxon>
        <taxon>Coniella</taxon>
    </lineage>
</organism>
<dbReference type="InParanoid" id="A0A2T3A1K7"/>
<evidence type="ECO:0000256" key="10">
    <source>
        <dbReference type="ARBA" id="ARBA00023125"/>
    </source>
</evidence>
<evidence type="ECO:0000313" key="22">
    <source>
        <dbReference type="EMBL" id="PSR81216.1"/>
    </source>
</evidence>
<keyword evidence="5" id="KW-0963">Cytoplasm</keyword>
<evidence type="ECO:0000256" key="15">
    <source>
        <dbReference type="ARBA" id="ARBA00044713"/>
    </source>
</evidence>
<evidence type="ECO:0000256" key="5">
    <source>
        <dbReference type="ARBA" id="ARBA00022490"/>
    </source>
</evidence>
<evidence type="ECO:0000256" key="18">
    <source>
        <dbReference type="ARBA" id="ARBA00076243"/>
    </source>
</evidence>
<dbReference type="GO" id="GO:1990165">
    <property type="term" value="F:single-strand break-containing DNA binding"/>
    <property type="evidence" value="ECO:0007669"/>
    <property type="project" value="TreeGrafter"/>
</dbReference>
<dbReference type="GO" id="GO:0046872">
    <property type="term" value="F:metal ion binding"/>
    <property type="evidence" value="ECO:0007669"/>
    <property type="project" value="UniProtKB-KW"/>
</dbReference>
<dbReference type="GO" id="GO:0000012">
    <property type="term" value="P:single strand break repair"/>
    <property type="evidence" value="ECO:0007669"/>
    <property type="project" value="TreeGrafter"/>
</dbReference>
<dbReference type="GO" id="GO:0033699">
    <property type="term" value="F:DNA 5'-adenosine monophosphate hydrolase activity"/>
    <property type="evidence" value="ECO:0007669"/>
    <property type="project" value="UniProtKB-EC"/>
</dbReference>
<dbReference type="EC" id="3.6.1.71" evidence="4"/>
<dbReference type="Pfam" id="PF01230">
    <property type="entry name" value="HIT"/>
    <property type="match status" value="1"/>
</dbReference>
<evidence type="ECO:0000256" key="16">
    <source>
        <dbReference type="ARBA" id="ARBA00059438"/>
    </source>
</evidence>
<comment type="catalytic activity">
    <reaction evidence="15">
        <text>a 5'-end adenosine-5'-diphospho-5'-ribonucleoside-2'-deoxyribonucleotide-DNA + H2O = a 5'-end 5'-phospho-ribonucleoside-2'-deoxyribonucleotide-DNA + AMP + 2 H(+)</text>
        <dbReference type="Rhea" id="RHEA:52132"/>
        <dbReference type="Rhea" id="RHEA-COMP:13182"/>
        <dbReference type="Rhea" id="RHEA-COMP:13183"/>
        <dbReference type="ChEBI" id="CHEBI:15377"/>
        <dbReference type="ChEBI" id="CHEBI:15378"/>
        <dbReference type="ChEBI" id="CHEBI:136414"/>
        <dbReference type="ChEBI" id="CHEBI:136415"/>
        <dbReference type="ChEBI" id="CHEBI:456215"/>
        <dbReference type="EC" id="3.6.1.71"/>
    </reaction>
</comment>
<evidence type="ECO:0000256" key="12">
    <source>
        <dbReference type="ARBA" id="ARBA00023242"/>
    </source>
</evidence>
<protein>
    <recommendedName>
        <fullName evidence="17">Aprataxin-like protein</fullName>
        <ecNumber evidence="4">3.6.1.71</ecNumber>
        <ecNumber evidence="3">3.6.1.72</ecNumber>
    </recommendedName>
    <alternativeName>
        <fullName evidence="18">Hit family protein 3</fullName>
    </alternativeName>
</protein>
<proteinExistence type="predicted"/>
<keyword evidence="23" id="KW-1185">Reference proteome</keyword>
<dbReference type="InterPro" id="IPR011146">
    <property type="entry name" value="HIT-like"/>
</dbReference>
<accession>A0A2T3A1K7</accession>
<dbReference type="PANTHER" id="PTHR12486">
    <property type="entry name" value="APRATAXIN-RELATED"/>
    <property type="match status" value="1"/>
</dbReference>
<dbReference type="InterPro" id="IPR036265">
    <property type="entry name" value="HIT-like_sf"/>
</dbReference>
<sequence length="317" mass="35176">MASNHSTAGLKRPSASLDPDVESTQKHARKSEIDSSELPAVTEEALTEEEIQGTELPLDQAAEEHGPRNAFSALMGPKPKPQPKPPSTAKTTFAARNGLGAYLTDPGSFPASRVIFHSPTAVAIHDMFPKATVHCLLLPRSPAHNLLHPFEALADPPFLAQVRAEAAKLKDLAAKELQRILGKHSAAEAGRNAVLNGEAEPSTDANGTVVLPQGRDWMREIKVGVHAVPSMNHLHVHVFSRDMHSEKMKKRKHYNSFTTDFMVPLDDFPLAIDDPRRHQGKWPERPMLCWRCGKNFGNQFQKLTEHLEVEFQAWKRE</sequence>
<keyword evidence="6" id="KW-0479">Metal-binding</keyword>
<keyword evidence="10" id="KW-0238">DNA-binding</keyword>
<dbReference type="GO" id="GO:0120108">
    <property type="term" value="F:DNA-3'-diphospho-5'-guanosine diphosphatase activity"/>
    <property type="evidence" value="ECO:0007669"/>
    <property type="project" value="UniProtKB-EC"/>
</dbReference>
<evidence type="ECO:0000256" key="8">
    <source>
        <dbReference type="ARBA" id="ARBA00022801"/>
    </source>
</evidence>
<dbReference type="OrthoDB" id="3512845at2759"/>
<keyword evidence="12" id="KW-0539">Nucleus</keyword>
<dbReference type="Proteomes" id="UP000241462">
    <property type="component" value="Unassembled WGS sequence"/>
</dbReference>
<reference evidence="22 23" key="1">
    <citation type="journal article" date="2018" name="Mycol. Prog.">
        <title>Coniella lustricola, a new species from submerged detritus.</title>
        <authorList>
            <person name="Raudabaugh D.B."/>
            <person name="Iturriaga T."/>
            <person name="Carver A."/>
            <person name="Mondo S."/>
            <person name="Pangilinan J."/>
            <person name="Lipzen A."/>
            <person name="He G."/>
            <person name="Amirebrahimi M."/>
            <person name="Grigoriev I.V."/>
            <person name="Miller A.N."/>
        </authorList>
    </citation>
    <scope>NUCLEOTIDE SEQUENCE [LARGE SCALE GENOMIC DNA]</scope>
    <source>
        <strain evidence="22 23">B22-T-1</strain>
    </source>
</reference>
<dbReference type="AlphaFoldDB" id="A0A2T3A1K7"/>
<dbReference type="EMBL" id="KZ678508">
    <property type="protein sequence ID" value="PSR81216.1"/>
    <property type="molecule type" value="Genomic_DNA"/>
</dbReference>
<comment type="catalytic activity">
    <reaction evidence="14">
        <text>a 5'-end adenosine-5'-diphospho-5'-2'-deoxyribonucleoside-DNA + H2O = a 5'-end 5'-phospho-2'-deoxyribonucleoside-DNA + AMP + 2 H(+)</text>
        <dbReference type="Rhea" id="RHEA:52128"/>
        <dbReference type="Rhea" id="RHEA-COMP:13180"/>
        <dbReference type="Rhea" id="RHEA-COMP:13181"/>
        <dbReference type="ChEBI" id="CHEBI:15377"/>
        <dbReference type="ChEBI" id="CHEBI:15378"/>
        <dbReference type="ChEBI" id="CHEBI:136412"/>
        <dbReference type="ChEBI" id="CHEBI:136413"/>
        <dbReference type="ChEBI" id="CHEBI:456215"/>
        <dbReference type="EC" id="3.6.1.71"/>
    </reaction>
</comment>
<evidence type="ECO:0000256" key="1">
    <source>
        <dbReference type="ARBA" id="ARBA00004123"/>
    </source>
</evidence>
<comment type="function">
    <text evidence="16">DNA-binding protein involved in single-strand DNA break repair, double-strand DNA break repair and base excision repair. Resolves abortive DNA ligation intermediates formed either at base excision sites, or when DNA ligases attempt to repair non-ligatable breaks induced by reactive oxygen species. Catalyzes the release of adenylate groups covalently linked to 5'-phosphate termini, resulting in the production of 5'-phosphate termini that can be efficiently rejoined. Likewise, catalyzes the release of 3'-linked guanosine (DNAppG) and inosine (DNAppI) from DNA, but has higher specific activity with 5'-linked adenosine (AppDNA).</text>
</comment>
<dbReference type="EC" id="3.6.1.72" evidence="3"/>